<protein>
    <submittedName>
        <fullName evidence="1">Uncharacterized protein</fullName>
    </submittedName>
</protein>
<name>S3ZKF1_9ACTN</name>
<accession>S3ZKF1</accession>
<organism evidence="1 2">
    <name type="scientific">Streptomyces aurantiacus JA 4570</name>
    <dbReference type="NCBI Taxonomy" id="1286094"/>
    <lineage>
        <taxon>Bacteria</taxon>
        <taxon>Bacillati</taxon>
        <taxon>Actinomycetota</taxon>
        <taxon>Actinomycetes</taxon>
        <taxon>Kitasatosporales</taxon>
        <taxon>Streptomycetaceae</taxon>
        <taxon>Streptomyces</taxon>
        <taxon>Streptomyces aurantiacus group</taxon>
    </lineage>
</organism>
<reference evidence="1 2" key="1">
    <citation type="submission" date="2013-02" db="EMBL/GenBank/DDBJ databases">
        <title>Draft Genome Sequence of Streptomyces aurantiacus, Which Produces Setomimycin.</title>
        <authorList>
            <person name="Gruening B.A."/>
            <person name="Praeg A."/>
            <person name="Erxleben A."/>
            <person name="Guenther S."/>
            <person name="Mueller M."/>
        </authorList>
    </citation>
    <scope>NUCLEOTIDE SEQUENCE [LARGE SCALE GENOMIC DNA]</scope>
    <source>
        <strain evidence="1 2">JA 4570</strain>
    </source>
</reference>
<proteinExistence type="predicted"/>
<evidence type="ECO:0000313" key="1">
    <source>
        <dbReference type="EMBL" id="EPH43658.1"/>
    </source>
</evidence>
<dbReference type="EMBL" id="AOPZ01000147">
    <property type="protein sequence ID" value="EPH43658.1"/>
    <property type="molecule type" value="Genomic_DNA"/>
</dbReference>
<gene>
    <name evidence="1" type="ORF">STRAU_3287</name>
</gene>
<comment type="caution">
    <text evidence="1">The sequence shown here is derived from an EMBL/GenBank/DDBJ whole genome shotgun (WGS) entry which is preliminary data.</text>
</comment>
<dbReference type="AlphaFoldDB" id="S3ZKF1"/>
<evidence type="ECO:0000313" key="2">
    <source>
        <dbReference type="Proteomes" id="UP000014629"/>
    </source>
</evidence>
<sequence length="30" mass="3358">MRALRVGTWARACAHTEPLPPTGRRTLEIP</sequence>
<dbReference type="Proteomes" id="UP000014629">
    <property type="component" value="Unassembled WGS sequence"/>
</dbReference>
<keyword evidence="2" id="KW-1185">Reference proteome</keyword>